<name>A0A2K0UHG7_TRIHA</name>
<evidence type="ECO:0000313" key="3">
    <source>
        <dbReference type="Proteomes" id="UP000236290"/>
    </source>
</evidence>
<feature type="compositionally biased region" description="Polar residues" evidence="1">
    <location>
        <begin position="103"/>
        <end position="112"/>
    </location>
</feature>
<dbReference type="AlphaFoldDB" id="A0A2K0UHG7"/>
<accession>A0A2K0UHG7</accession>
<comment type="caution">
    <text evidence="2">The sequence shown here is derived from an EMBL/GenBank/DDBJ whole genome shotgun (WGS) entry which is preliminary data.</text>
</comment>
<organism evidence="2 3">
    <name type="scientific">Trichoderma harzianum</name>
    <name type="common">Hypocrea lixii</name>
    <dbReference type="NCBI Taxonomy" id="5544"/>
    <lineage>
        <taxon>Eukaryota</taxon>
        <taxon>Fungi</taxon>
        <taxon>Dikarya</taxon>
        <taxon>Ascomycota</taxon>
        <taxon>Pezizomycotina</taxon>
        <taxon>Sordariomycetes</taxon>
        <taxon>Hypocreomycetidae</taxon>
        <taxon>Hypocreales</taxon>
        <taxon>Hypocreaceae</taxon>
        <taxon>Trichoderma</taxon>
    </lineage>
</organism>
<dbReference type="EMBL" id="MTYI01000030">
    <property type="protein sequence ID" value="PNP57209.1"/>
    <property type="molecule type" value="Genomic_DNA"/>
</dbReference>
<proteinExistence type="predicted"/>
<feature type="compositionally biased region" description="Low complexity" evidence="1">
    <location>
        <begin position="84"/>
        <end position="101"/>
    </location>
</feature>
<feature type="region of interest" description="Disordered" evidence="1">
    <location>
        <begin position="61"/>
        <end position="150"/>
    </location>
</feature>
<dbReference type="Proteomes" id="UP000236290">
    <property type="component" value="Unassembled WGS sequence"/>
</dbReference>
<dbReference type="OrthoDB" id="10461182at2759"/>
<evidence type="ECO:0000256" key="1">
    <source>
        <dbReference type="SAM" id="MobiDB-lite"/>
    </source>
</evidence>
<reference evidence="2 3" key="1">
    <citation type="submission" date="2017-02" db="EMBL/GenBank/DDBJ databases">
        <title>Genomes of Trichoderma spp. with biocontrol activity.</title>
        <authorList>
            <person name="Gardiner D."/>
            <person name="Kazan K."/>
            <person name="Vos C."/>
            <person name="Harvey P."/>
        </authorList>
    </citation>
    <scope>NUCLEOTIDE SEQUENCE [LARGE SCALE GENOMIC DNA]</scope>
    <source>
        <strain evidence="2 3">Tr1</strain>
    </source>
</reference>
<gene>
    <name evidence="2" type="ORF">THARTR1_02739</name>
</gene>
<evidence type="ECO:0000313" key="2">
    <source>
        <dbReference type="EMBL" id="PNP57209.1"/>
    </source>
</evidence>
<sequence>MYKELPQPYMRKLRAKGFVVHTEDHTSDYMAAYPDTIRPRIFDTDTRKGREYREMWPRLKNTPTIYRKSRAKNEKQPNSKQPNATTATEATVKTKPATVAPQDTASSRATSTPPKPKTNVAPTYSTTQKSDRHSKKRPAADSTTETPMKRSCTRADDFEFDSLLMQMTLPGVPSSASTKVDVEKEIADLKKEMAKMRQQTHMFMKVTADVVTSMKTEIEDLKEEIKGLKK</sequence>
<protein>
    <submittedName>
        <fullName evidence="2">Uncharacterized protein</fullName>
    </submittedName>
</protein>